<dbReference type="InterPro" id="IPR010657">
    <property type="entry name" value="ImpA_N"/>
</dbReference>
<dbReference type="PANTHER" id="PTHR37951:SF1">
    <property type="entry name" value="TYPE VI SECRETION SYSTEM COMPONENT TSSA1"/>
    <property type="match status" value="1"/>
</dbReference>
<proteinExistence type="predicted"/>
<dbReference type="OrthoDB" id="9771118at2"/>
<protein>
    <submittedName>
        <fullName evidence="2">Type VI secretion system protein TssA</fullName>
    </submittedName>
</protein>
<accession>A0A4Y9S7T5</accession>
<dbReference type="AlphaFoldDB" id="A0A4Y9S7T5"/>
<dbReference type="Proteomes" id="UP000297729">
    <property type="component" value="Unassembled WGS sequence"/>
</dbReference>
<name>A0A4Y9S7T5_9BURK</name>
<gene>
    <name evidence="2" type="ORF">E4L98_20555</name>
</gene>
<evidence type="ECO:0000313" key="3">
    <source>
        <dbReference type="Proteomes" id="UP000297729"/>
    </source>
</evidence>
<feature type="domain" description="ImpA N-terminal" evidence="1">
    <location>
        <begin position="8"/>
        <end position="132"/>
    </location>
</feature>
<dbReference type="RefSeq" id="WP_135203408.1">
    <property type="nucleotide sequence ID" value="NZ_SPVG01000203.1"/>
</dbReference>
<keyword evidence="3" id="KW-1185">Reference proteome</keyword>
<sequence length="262" mass="27797">MAELDEFLREIADDAPCGPNLEYDPDFVALETDVLGKPEVQYGDTISAAVPPEWKAIKRSASQLLERSLDLRLVVYLLRANLALQGAAGMTGALGLIERLLDERWDSVHPELDADDNMDPTLRINSLAALNDSATVLKELRDATLVVMPGLGPLTLRTLEIAAGEAPPAEDGDKLAMDTIERAVQDVAPDVLAAAHDALSRAYDSAVNIEALLVRQVGHGNALNLDGLTRMLKRGRDVLAVQDDGAASTAADDGGAADEAAA</sequence>
<evidence type="ECO:0000259" key="1">
    <source>
        <dbReference type="Pfam" id="PF06812"/>
    </source>
</evidence>
<evidence type="ECO:0000313" key="2">
    <source>
        <dbReference type="EMBL" id="TFW17518.1"/>
    </source>
</evidence>
<dbReference type="EMBL" id="SPVG01000203">
    <property type="protein sequence ID" value="TFW17518.1"/>
    <property type="molecule type" value="Genomic_DNA"/>
</dbReference>
<dbReference type="Pfam" id="PF06812">
    <property type="entry name" value="ImpA_N"/>
    <property type="match status" value="1"/>
</dbReference>
<dbReference type="InterPro" id="IPR017740">
    <property type="entry name" value="TssA-like"/>
</dbReference>
<reference evidence="2 3" key="1">
    <citation type="submission" date="2019-03" db="EMBL/GenBank/DDBJ databases">
        <title>Draft Genome Sequence of Duganella callidus sp. nov., a Novel Duganella Species Isolated from Cultivated Soil.</title>
        <authorList>
            <person name="Raths R."/>
            <person name="Peta V."/>
            <person name="Bucking H."/>
        </authorList>
    </citation>
    <scope>NUCLEOTIDE SEQUENCE [LARGE SCALE GENOMIC DNA]</scope>
    <source>
        <strain evidence="2 3">DN04</strain>
    </source>
</reference>
<feature type="non-terminal residue" evidence="2">
    <location>
        <position position="262"/>
    </location>
</feature>
<comment type="caution">
    <text evidence="2">The sequence shown here is derived from an EMBL/GenBank/DDBJ whole genome shotgun (WGS) entry which is preliminary data.</text>
</comment>
<organism evidence="2 3">
    <name type="scientific">Duganella callida</name>
    <dbReference type="NCBI Taxonomy" id="2561932"/>
    <lineage>
        <taxon>Bacteria</taxon>
        <taxon>Pseudomonadati</taxon>
        <taxon>Pseudomonadota</taxon>
        <taxon>Betaproteobacteria</taxon>
        <taxon>Burkholderiales</taxon>
        <taxon>Oxalobacteraceae</taxon>
        <taxon>Telluria group</taxon>
        <taxon>Duganella</taxon>
    </lineage>
</organism>
<dbReference type="PANTHER" id="PTHR37951">
    <property type="entry name" value="CYTOPLASMIC PROTEIN-RELATED"/>
    <property type="match status" value="1"/>
</dbReference>